<dbReference type="AlphaFoldDB" id="J0WUS4"/>
<dbReference type="InParanoid" id="J0WUS4"/>
<protein>
    <submittedName>
        <fullName evidence="1">Uncharacterized protein</fullName>
    </submittedName>
</protein>
<sequence length="212" mass="23279">MTCTYSTSSNSSTTLAMYPSTFTLKELGLAATAVHNFLKTWVIDHAFLGGFMALAIGNSERVVDSVDVECRKPLFGVKSIGILLESEPDFAVEAPVRPGTVRAIYRPNGVPVNIMARGMGDLLLLGDMQEIDVGGLPLPFLSHANFIIEKIKAAAGRWNRADEDDLIYMCKYRSSHIQCALIRGRLKKSIVRKAAEKHRCLAPLFQSMGFSL</sequence>
<dbReference type="OrthoDB" id="10424122at2759"/>
<organism evidence="1 2">
    <name type="scientific">Auricularia subglabra (strain TFB-10046 / SS5)</name>
    <name type="common">White-rot fungus</name>
    <name type="synonym">Auricularia delicata (strain TFB10046)</name>
    <dbReference type="NCBI Taxonomy" id="717982"/>
    <lineage>
        <taxon>Eukaryota</taxon>
        <taxon>Fungi</taxon>
        <taxon>Dikarya</taxon>
        <taxon>Basidiomycota</taxon>
        <taxon>Agaricomycotina</taxon>
        <taxon>Agaricomycetes</taxon>
        <taxon>Auriculariales</taxon>
        <taxon>Auriculariaceae</taxon>
        <taxon>Auricularia</taxon>
    </lineage>
</organism>
<evidence type="ECO:0000313" key="1">
    <source>
        <dbReference type="EMBL" id="EJD36524.1"/>
    </source>
</evidence>
<evidence type="ECO:0000313" key="2">
    <source>
        <dbReference type="Proteomes" id="UP000006514"/>
    </source>
</evidence>
<gene>
    <name evidence="1" type="ORF">AURDEDRAFT_140052</name>
</gene>
<dbReference type="EMBL" id="JH687859">
    <property type="protein sequence ID" value="EJD36524.1"/>
    <property type="molecule type" value="Genomic_DNA"/>
</dbReference>
<dbReference type="Proteomes" id="UP000006514">
    <property type="component" value="Unassembled WGS sequence"/>
</dbReference>
<proteinExistence type="predicted"/>
<accession>J0WUS4</accession>
<reference evidence="2" key="1">
    <citation type="journal article" date="2012" name="Science">
        <title>The Paleozoic origin of enzymatic lignin decomposition reconstructed from 31 fungal genomes.</title>
        <authorList>
            <person name="Floudas D."/>
            <person name="Binder M."/>
            <person name="Riley R."/>
            <person name="Barry K."/>
            <person name="Blanchette R.A."/>
            <person name="Henrissat B."/>
            <person name="Martinez A.T."/>
            <person name="Otillar R."/>
            <person name="Spatafora J.W."/>
            <person name="Yadav J.S."/>
            <person name="Aerts A."/>
            <person name="Benoit I."/>
            <person name="Boyd A."/>
            <person name="Carlson A."/>
            <person name="Copeland A."/>
            <person name="Coutinho P.M."/>
            <person name="de Vries R.P."/>
            <person name="Ferreira P."/>
            <person name="Findley K."/>
            <person name="Foster B."/>
            <person name="Gaskell J."/>
            <person name="Glotzer D."/>
            <person name="Gorecki P."/>
            <person name="Heitman J."/>
            <person name="Hesse C."/>
            <person name="Hori C."/>
            <person name="Igarashi K."/>
            <person name="Jurgens J.A."/>
            <person name="Kallen N."/>
            <person name="Kersten P."/>
            <person name="Kohler A."/>
            <person name="Kuees U."/>
            <person name="Kumar T.K.A."/>
            <person name="Kuo A."/>
            <person name="LaButti K."/>
            <person name="Larrondo L.F."/>
            <person name="Lindquist E."/>
            <person name="Ling A."/>
            <person name="Lombard V."/>
            <person name="Lucas S."/>
            <person name="Lundell T."/>
            <person name="Martin R."/>
            <person name="McLaughlin D.J."/>
            <person name="Morgenstern I."/>
            <person name="Morin E."/>
            <person name="Murat C."/>
            <person name="Nagy L.G."/>
            <person name="Nolan M."/>
            <person name="Ohm R.A."/>
            <person name="Patyshakuliyeva A."/>
            <person name="Rokas A."/>
            <person name="Ruiz-Duenas F.J."/>
            <person name="Sabat G."/>
            <person name="Salamov A."/>
            <person name="Samejima M."/>
            <person name="Schmutz J."/>
            <person name="Slot J.C."/>
            <person name="St John F."/>
            <person name="Stenlid J."/>
            <person name="Sun H."/>
            <person name="Sun S."/>
            <person name="Syed K."/>
            <person name="Tsang A."/>
            <person name="Wiebenga A."/>
            <person name="Young D."/>
            <person name="Pisabarro A."/>
            <person name="Eastwood D.C."/>
            <person name="Martin F."/>
            <person name="Cullen D."/>
            <person name="Grigoriev I.V."/>
            <person name="Hibbett D.S."/>
        </authorList>
    </citation>
    <scope>NUCLEOTIDE SEQUENCE [LARGE SCALE GENOMIC DNA]</scope>
    <source>
        <strain evidence="2">TFB10046</strain>
    </source>
</reference>
<dbReference type="KEGG" id="adl:AURDEDRAFT_140052"/>
<name>J0WUS4_AURST</name>
<keyword evidence="2" id="KW-1185">Reference proteome</keyword>